<evidence type="ECO:0000313" key="1">
    <source>
        <dbReference type="EMBL" id="ABW28717.1"/>
    </source>
</evidence>
<evidence type="ECO:0000313" key="2">
    <source>
        <dbReference type="Proteomes" id="UP000000268"/>
    </source>
</evidence>
<sequence length="39" mass="4455">MHHVIFGAGKTNVSLPREQMVSDFGVPCFRRQTLTQRPL</sequence>
<name>B0C4H3_ACAM1</name>
<dbReference type="HOGENOM" id="CLU_3302987_0_0_3"/>
<gene>
    <name evidence="1" type="ordered locus">AM1_3727</name>
</gene>
<dbReference type="EMBL" id="CP000828">
    <property type="protein sequence ID" value="ABW28717.1"/>
    <property type="molecule type" value="Genomic_DNA"/>
</dbReference>
<dbReference type="STRING" id="329726.AM1_3727"/>
<proteinExistence type="predicted"/>
<organism evidence="1 2">
    <name type="scientific">Acaryochloris marina (strain MBIC 11017)</name>
    <dbReference type="NCBI Taxonomy" id="329726"/>
    <lineage>
        <taxon>Bacteria</taxon>
        <taxon>Bacillati</taxon>
        <taxon>Cyanobacteriota</taxon>
        <taxon>Cyanophyceae</taxon>
        <taxon>Acaryochloridales</taxon>
        <taxon>Acaryochloridaceae</taxon>
        <taxon>Acaryochloris</taxon>
    </lineage>
</organism>
<reference evidence="1 2" key="1">
    <citation type="journal article" date="2008" name="Proc. Natl. Acad. Sci. U.S.A.">
        <title>Niche adaptation and genome expansion in the chlorophyll d-producing cyanobacterium Acaryochloris marina.</title>
        <authorList>
            <person name="Swingley W.D."/>
            <person name="Chen M."/>
            <person name="Cheung P.C."/>
            <person name="Conrad A.L."/>
            <person name="Dejesa L.C."/>
            <person name="Hao J."/>
            <person name="Honchak B.M."/>
            <person name="Karbach L.E."/>
            <person name="Kurdoglu A."/>
            <person name="Lahiri S."/>
            <person name="Mastrian S.D."/>
            <person name="Miyashita H."/>
            <person name="Page L."/>
            <person name="Ramakrishna P."/>
            <person name="Satoh S."/>
            <person name="Sattley W.M."/>
            <person name="Shimada Y."/>
            <person name="Taylor H.L."/>
            <person name="Tomo T."/>
            <person name="Tsuchiya T."/>
            <person name="Wang Z.T."/>
            <person name="Raymond J."/>
            <person name="Mimuro M."/>
            <person name="Blankenship R.E."/>
            <person name="Touchman J.W."/>
        </authorList>
    </citation>
    <scope>NUCLEOTIDE SEQUENCE [LARGE SCALE GENOMIC DNA]</scope>
    <source>
        <strain evidence="2">MBIC 11017</strain>
    </source>
</reference>
<dbReference type="KEGG" id="amr:AM1_3727"/>
<keyword evidence="2" id="KW-1185">Reference proteome</keyword>
<protein>
    <submittedName>
        <fullName evidence="1">Uncharacterized protein</fullName>
    </submittedName>
</protein>
<dbReference type="AlphaFoldDB" id="B0C4H3"/>
<dbReference type="Proteomes" id="UP000000268">
    <property type="component" value="Chromosome"/>
</dbReference>
<accession>B0C4H3</accession>